<dbReference type="OrthoDB" id="764584at2759"/>
<accession>A0A2I0ABL1</accession>
<evidence type="ECO:0000313" key="1">
    <source>
        <dbReference type="EMBL" id="PKA52896.1"/>
    </source>
</evidence>
<keyword evidence="2" id="KW-1185">Reference proteome</keyword>
<dbReference type="PANTHER" id="PTHR33702">
    <property type="entry name" value="BNAA09G40010D PROTEIN"/>
    <property type="match status" value="1"/>
</dbReference>
<name>A0A2I0ABL1_9ASPA</name>
<protein>
    <submittedName>
        <fullName evidence="1">Uncharacterized protein</fullName>
    </submittedName>
</protein>
<proteinExistence type="predicted"/>
<dbReference type="AlphaFoldDB" id="A0A2I0ABL1"/>
<gene>
    <name evidence="1" type="ORF">AXF42_Ash001877</name>
</gene>
<dbReference type="PANTHER" id="PTHR33702:SF25">
    <property type="entry name" value="OS05G0575200 PROTEIN"/>
    <property type="match status" value="1"/>
</dbReference>
<sequence length="140" mass="16411">MKFIASSAVYKSLRSYWRRRRYRRLENEQSEKKMTVARPGGGGGRRRRWRSWKVAVARPVLRLRLVGRVFMPRSLLARLRDVYMNMMLAFARGESLPAKKGGGGPVWVRRVPRSRQASLRTGNFEKRMMTHIYNSVIATR</sequence>
<dbReference type="EMBL" id="KZ452001">
    <property type="protein sequence ID" value="PKA52896.1"/>
    <property type="molecule type" value="Genomic_DNA"/>
</dbReference>
<organism evidence="1 2">
    <name type="scientific">Apostasia shenzhenica</name>
    <dbReference type="NCBI Taxonomy" id="1088818"/>
    <lineage>
        <taxon>Eukaryota</taxon>
        <taxon>Viridiplantae</taxon>
        <taxon>Streptophyta</taxon>
        <taxon>Embryophyta</taxon>
        <taxon>Tracheophyta</taxon>
        <taxon>Spermatophyta</taxon>
        <taxon>Magnoliopsida</taxon>
        <taxon>Liliopsida</taxon>
        <taxon>Asparagales</taxon>
        <taxon>Orchidaceae</taxon>
        <taxon>Apostasioideae</taxon>
        <taxon>Apostasia</taxon>
    </lineage>
</organism>
<reference evidence="1 2" key="1">
    <citation type="journal article" date="2017" name="Nature">
        <title>The Apostasia genome and the evolution of orchids.</title>
        <authorList>
            <person name="Zhang G.Q."/>
            <person name="Liu K.W."/>
            <person name="Li Z."/>
            <person name="Lohaus R."/>
            <person name="Hsiao Y.Y."/>
            <person name="Niu S.C."/>
            <person name="Wang J.Y."/>
            <person name="Lin Y.C."/>
            <person name="Xu Q."/>
            <person name="Chen L.J."/>
            <person name="Yoshida K."/>
            <person name="Fujiwara S."/>
            <person name="Wang Z.W."/>
            <person name="Zhang Y.Q."/>
            <person name="Mitsuda N."/>
            <person name="Wang M."/>
            <person name="Liu G.H."/>
            <person name="Pecoraro L."/>
            <person name="Huang H.X."/>
            <person name="Xiao X.J."/>
            <person name="Lin M."/>
            <person name="Wu X.Y."/>
            <person name="Wu W.L."/>
            <person name="Chen Y.Y."/>
            <person name="Chang S.B."/>
            <person name="Sakamoto S."/>
            <person name="Ohme-Takagi M."/>
            <person name="Yagi M."/>
            <person name="Zeng S.J."/>
            <person name="Shen C.Y."/>
            <person name="Yeh C.M."/>
            <person name="Luo Y.B."/>
            <person name="Tsai W.C."/>
            <person name="Van de Peer Y."/>
            <person name="Liu Z.J."/>
        </authorList>
    </citation>
    <scope>NUCLEOTIDE SEQUENCE [LARGE SCALE GENOMIC DNA]</scope>
    <source>
        <strain evidence="2">cv. Shenzhen</strain>
        <tissue evidence="1">Stem</tissue>
    </source>
</reference>
<evidence type="ECO:0000313" key="2">
    <source>
        <dbReference type="Proteomes" id="UP000236161"/>
    </source>
</evidence>
<dbReference type="Proteomes" id="UP000236161">
    <property type="component" value="Unassembled WGS sequence"/>
</dbReference>